<feature type="compositionally biased region" description="Low complexity" evidence="1">
    <location>
        <begin position="787"/>
        <end position="805"/>
    </location>
</feature>
<accession>A0A9K3GH94</accession>
<feature type="region of interest" description="Disordered" evidence="1">
    <location>
        <begin position="291"/>
        <end position="336"/>
    </location>
</feature>
<feature type="region of interest" description="Disordered" evidence="1">
    <location>
        <begin position="554"/>
        <end position="579"/>
    </location>
</feature>
<feature type="compositionally biased region" description="Low complexity" evidence="1">
    <location>
        <begin position="49"/>
        <end position="59"/>
    </location>
</feature>
<dbReference type="EMBL" id="BDIP01001246">
    <property type="protein sequence ID" value="GIQ83954.1"/>
    <property type="molecule type" value="Genomic_DNA"/>
</dbReference>
<evidence type="ECO:0000256" key="1">
    <source>
        <dbReference type="SAM" id="MobiDB-lite"/>
    </source>
</evidence>
<sequence length="1332" mass="141854">MTRHDGLTVVKQRCPVQKTRLNRSLSFSVTCRDVSDASDAEEESSPMQESLSALKAEAAAEGERETEERSLTRPMRVISSVPGLYGLPSAVVVNGRMEAKDVTRIRCRVRGVRPPRQGMSPNGAGTVLVVVPRTSDVQVVLDNWARASRSSPTPLGTLLTLPDFISQCHMPTNPAAASTRGVPKAPSYIVFSAGSVTGEALERAVARIAVLRCLVLNRAEILPRKDKLASLLGSVLIGVYRRQREGVRDGQAPLHSTHTLPIVVDHFNAAPLLQTQFLEGLRVALETARHTVTMRQSRDADKEQKRERYRESRARQEQQDVDTAPPLPRSHPLPIHPLELTPTKMCEILARFALSPVPSEGGTNSDTEAEDSVYTFDKYVQTPDTLYVVTHRCPPSVITALRHHLHSAGITTATTGTHTDTDRDSVSARVGADPRLVLVPLDTLTLPGSVSLCGEGVSVAGAVCNRLKGILQRTHRPSTCIHHFIVNACLPGSAACTSAETDSTAALTCLSRDVIYPLSRHSTVHGQLHTIEANASVEGLVLSEVVQCMGGGVSDTVDGEREREAPTPEVEATPPPPHTLCGVHTPTVSPVRQAIRIASPVLPHVPVAYGWGPQSSYGTEALAAPERVSSYPAAPGFIPYSDTETGVYIASPAVSFSLSPVVGHVGSVSHVPSPPPITGVTGGIMTNIMQCVEGYRDIYALAERHGGEAEGAPDIEFSGTGLFDVDTTALDAERERERERESQRVRQRVLGSGRERSCYETFGEVVFGRREGREMGRQSTGGDSDSDSPPYDSLASLSLTSLGGLDPMQREGSCESVSDLGVSDTDSEPVSVSVPRVTQTARVQGETDTCSVGDTPKTHEGADPVPGDVETEREDTEEVDVQRPIRIVEDRESLSQALLDGCHVLILGVSETDIAQCLRHRIRSHPHSTSIFLHRAGAGSVSSTAGVGMGGSTRGLSHSVSAYPLAAPRPPSQSRATPSAPSTAVHRVAALVSDDPTVIQAQASVVSDPIPPSMPLHSAPGPMLIGDVTQKPSAVYRVVPQAVGLVVLDKTYLIKESQGESVRGRGRERKRKRARKVDSALPVYAVRCVASCCVGHSAQIVGILGTGESGLRHQAMVSLAKYTRPIPPLSDAIPSLSGTRLSHCCRCLSVCGIRPLDGRYLEAMAQVMGERGHVHMQSGSFTLAANYAAVLALVDTSRQGRADAAHGPQVLVLTTGRAVVVAASLSVCQGVGVTIARADPALSLPLPPCDVAVVGLQDLGRCLRQGVLGVQSLRHVVGLGPGCANGILGLDTSIQHRMGVNRPRLVLTSLSRDTDSVRQAQMEERVAGCFPL</sequence>
<feature type="compositionally biased region" description="Pro residues" evidence="1">
    <location>
        <begin position="325"/>
        <end position="335"/>
    </location>
</feature>
<feature type="compositionally biased region" description="Acidic residues" evidence="1">
    <location>
        <begin position="869"/>
        <end position="879"/>
    </location>
</feature>
<feature type="compositionally biased region" description="Polar residues" evidence="1">
    <location>
        <begin position="836"/>
        <end position="852"/>
    </location>
</feature>
<evidence type="ECO:0000313" key="2">
    <source>
        <dbReference type="EMBL" id="GIQ83954.1"/>
    </source>
</evidence>
<feature type="region of interest" description="Disordered" evidence="1">
    <location>
        <begin position="962"/>
        <end position="981"/>
    </location>
</feature>
<protein>
    <submittedName>
        <fullName evidence="2">Uncharacterized protein</fullName>
    </submittedName>
</protein>
<name>A0A9K3GH94_9EUKA</name>
<feature type="region of interest" description="Disordered" evidence="1">
    <location>
        <begin position="34"/>
        <end position="72"/>
    </location>
</feature>
<feature type="region of interest" description="Disordered" evidence="1">
    <location>
        <begin position="769"/>
        <end position="880"/>
    </location>
</feature>
<gene>
    <name evidence="2" type="ORF">KIPB_005361</name>
</gene>
<evidence type="ECO:0000313" key="3">
    <source>
        <dbReference type="Proteomes" id="UP000265618"/>
    </source>
</evidence>
<proteinExistence type="predicted"/>
<feature type="compositionally biased region" description="Polar residues" evidence="1">
    <location>
        <begin position="972"/>
        <end position="981"/>
    </location>
</feature>
<reference evidence="2 3" key="1">
    <citation type="journal article" date="2018" name="PLoS ONE">
        <title>The draft genome of Kipferlia bialata reveals reductive genome evolution in fornicate parasites.</title>
        <authorList>
            <person name="Tanifuji G."/>
            <person name="Takabayashi S."/>
            <person name="Kume K."/>
            <person name="Takagi M."/>
            <person name="Nakayama T."/>
            <person name="Kamikawa R."/>
            <person name="Inagaki Y."/>
            <person name="Hashimoto T."/>
        </authorList>
    </citation>
    <scope>NUCLEOTIDE SEQUENCE [LARGE SCALE GENOMIC DNA]</scope>
    <source>
        <strain evidence="2">NY0173</strain>
    </source>
</reference>
<feature type="compositionally biased region" description="Basic and acidic residues" evidence="1">
    <location>
        <begin position="61"/>
        <end position="71"/>
    </location>
</feature>
<feature type="compositionally biased region" description="Basic and acidic residues" evidence="1">
    <location>
        <begin position="296"/>
        <end position="318"/>
    </location>
</feature>
<comment type="caution">
    <text evidence="2">The sequence shown here is derived from an EMBL/GenBank/DDBJ whole genome shotgun (WGS) entry which is preliminary data.</text>
</comment>
<keyword evidence="3" id="KW-1185">Reference proteome</keyword>
<organism evidence="2 3">
    <name type="scientific">Kipferlia bialata</name>
    <dbReference type="NCBI Taxonomy" id="797122"/>
    <lineage>
        <taxon>Eukaryota</taxon>
        <taxon>Metamonada</taxon>
        <taxon>Carpediemonas-like organisms</taxon>
        <taxon>Kipferlia</taxon>
    </lineage>
</organism>
<dbReference type="Proteomes" id="UP000265618">
    <property type="component" value="Unassembled WGS sequence"/>
</dbReference>